<evidence type="ECO:0000256" key="2">
    <source>
        <dbReference type="SAM" id="Phobius"/>
    </source>
</evidence>
<evidence type="ECO:0000313" key="5">
    <source>
        <dbReference type="Proteomes" id="UP001586593"/>
    </source>
</evidence>
<proteinExistence type="predicted"/>
<gene>
    <name evidence="4" type="ORF">VTK73DRAFT_8178</name>
</gene>
<name>A0ABR3XQ50_9PEZI</name>
<feature type="compositionally biased region" description="Pro residues" evidence="1">
    <location>
        <begin position="546"/>
        <end position="555"/>
    </location>
</feature>
<accession>A0ABR3XQ50</accession>
<dbReference type="PROSITE" id="PS50231">
    <property type="entry name" value="RICIN_B_LECTIN"/>
    <property type="match status" value="1"/>
</dbReference>
<feature type="compositionally biased region" description="Low complexity" evidence="1">
    <location>
        <begin position="430"/>
        <end position="448"/>
    </location>
</feature>
<feature type="region of interest" description="Disordered" evidence="1">
    <location>
        <begin position="361"/>
        <end position="402"/>
    </location>
</feature>
<keyword evidence="2" id="KW-0472">Membrane</keyword>
<feature type="compositionally biased region" description="Polar residues" evidence="1">
    <location>
        <begin position="361"/>
        <end position="373"/>
    </location>
</feature>
<comment type="caution">
    <text evidence="4">The sequence shown here is derived from an EMBL/GenBank/DDBJ whole genome shotgun (WGS) entry which is preliminary data.</text>
</comment>
<dbReference type="EMBL" id="JAZHXJ010000058">
    <property type="protein sequence ID" value="KAL1878043.1"/>
    <property type="molecule type" value="Genomic_DNA"/>
</dbReference>
<evidence type="ECO:0000313" key="4">
    <source>
        <dbReference type="EMBL" id="KAL1878043.1"/>
    </source>
</evidence>
<feature type="compositionally biased region" description="Polar residues" evidence="1">
    <location>
        <begin position="303"/>
        <end position="315"/>
    </location>
</feature>
<feature type="compositionally biased region" description="Gly residues" evidence="1">
    <location>
        <begin position="511"/>
        <end position="524"/>
    </location>
</feature>
<feature type="transmembrane region" description="Helical" evidence="2">
    <location>
        <begin position="235"/>
        <end position="255"/>
    </location>
</feature>
<keyword evidence="2" id="KW-1133">Transmembrane helix</keyword>
<reference evidence="4 5" key="1">
    <citation type="journal article" date="2024" name="Commun. Biol.">
        <title>Comparative genomic analysis of thermophilic fungi reveals convergent evolutionary adaptations and gene losses.</title>
        <authorList>
            <person name="Steindorff A.S."/>
            <person name="Aguilar-Pontes M.V."/>
            <person name="Robinson A.J."/>
            <person name="Andreopoulos B."/>
            <person name="LaButti K."/>
            <person name="Kuo A."/>
            <person name="Mondo S."/>
            <person name="Riley R."/>
            <person name="Otillar R."/>
            <person name="Haridas S."/>
            <person name="Lipzen A."/>
            <person name="Grimwood J."/>
            <person name="Schmutz J."/>
            <person name="Clum A."/>
            <person name="Reid I.D."/>
            <person name="Moisan M.C."/>
            <person name="Butler G."/>
            <person name="Nguyen T.T.M."/>
            <person name="Dewar K."/>
            <person name="Conant G."/>
            <person name="Drula E."/>
            <person name="Henrissat B."/>
            <person name="Hansel C."/>
            <person name="Singer S."/>
            <person name="Hutchinson M.I."/>
            <person name="de Vries R.P."/>
            <person name="Natvig D.O."/>
            <person name="Powell A.J."/>
            <person name="Tsang A."/>
            <person name="Grigoriev I.V."/>
        </authorList>
    </citation>
    <scope>NUCLEOTIDE SEQUENCE [LARGE SCALE GENOMIC DNA]</scope>
    <source>
        <strain evidence="4 5">ATCC 24622</strain>
    </source>
</reference>
<feature type="region of interest" description="Disordered" evidence="1">
    <location>
        <begin position="298"/>
        <end position="333"/>
    </location>
</feature>
<feature type="signal peptide" evidence="3">
    <location>
        <begin position="1"/>
        <end position="20"/>
    </location>
</feature>
<organism evidence="4 5">
    <name type="scientific">Phialemonium thermophilum</name>
    <dbReference type="NCBI Taxonomy" id="223376"/>
    <lineage>
        <taxon>Eukaryota</taxon>
        <taxon>Fungi</taxon>
        <taxon>Dikarya</taxon>
        <taxon>Ascomycota</taxon>
        <taxon>Pezizomycotina</taxon>
        <taxon>Sordariomycetes</taxon>
        <taxon>Sordariomycetidae</taxon>
        <taxon>Cephalothecales</taxon>
        <taxon>Cephalothecaceae</taxon>
        <taxon>Phialemonium</taxon>
    </lineage>
</organism>
<evidence type="ECO:0000256" key="1">
    <source>
        <dbReference type="SAM" id="MobiDB-lite"/>
    </source>
</evidence>
<keyword evidence="3" id="KW-0732">Signal</keyword>
<feature type="chain" id="PRO_5046695881" description="LPXTG-domain-containing protein" evidence="3">
    <location>
        <begin position="21"/>
        <end position="555"/>
    </location>
</feature>
<feature type="region of interest" description="Disordered" evidence="1">
    <location>
        <begin position="423"/>
        <end position="555"/>
    </location>
</feature>
<evidence type="ECO:0008006" key="6">
    <source>
        <dbReference type="Google" id="ProtNLM"/>
    </source>
</evidence>
<sequence length="555" mass="58554">MAFYVVTILSIFLSFSIVLGLQVTPNSPCASACLDSDSLDKSDPNSSNTKNSDIACLDVSSGSTKSGFKWKNCMSCLQNSTFSQGTENDQLWFLYNSRYALSYCVFGFPNATDVSQSPCVTSAACGPLRDALQDGIPDPRGSSQYGYCSVDEGVMTGEGYSQCLACISATGETQFISNYLVALEAGCQQRPSPGHVIGLNDTVFSKTIVGIVDPAAITAQPNKTGRNGHLSTPTLTGIAVSAAVVLLFLAALLYIRQRRRKNRLARSAAAKAHLDGMGPQSPLSFQCRTHIGRGLASPRFFTSDESGGPSYSSFPSDPKEGSPRSTSLACGPAPVAWQPQNGGLMSSYQDMSISEYVPVQSTNKIPPSKSSQLWDDASKKGGGSNGKSGTNSSNNRPLYSIDTSVLPSAPSVSYHPGINYSPPSAGAHLSPSDTFTTPTSTTSTHSTTQLLPARQIPPQSYATRLAPYSPADYDATTGPHITSLVTPAPPPPRSPATSTTPKRAEKRKGEGTVGIGLGLWTGDGGARRGTREAGSPNETRRIDTVFPPPPPRPVR</sequence>
<keyword evidence="2" id="KW-0812">Transmembrane</keyword>
<keyword evidence="5" id="KW-1185">Reference proteome</keyword>
<evidence type="ECO:0000256" key="3">
    <source>
        <dbReference type="SAM" id="SignalP"/>
    </source>
</evidence>
<dbReference type="Proteomes" id="UP001586593">
    <property type="component" value="Unassembled WGS sequence"/>
</dbReference>
<protein>
    <recommendedName>
        <fullName evidence="6">LPXTG-domain-containing protein</fullName>
    </recommendedName>
</protein>